<proteinExistence type="predicted"/>
<evidence type="ECO:0000313" key="2">
    <source>
        <dbReference type="EMBL" id="KAK6508629.1"/>
    </source>
</evidence>
<comment type="caution">
    <text evidence="2">The sequence shown here is derived from an EMBL/GenBank/DDBJ whole genome shotgun (WGS) entry which is preliminary data.</text>
</comment>
<accession>A0AAN8N210</accession>
<sequence length="89" mass="9361">MLAKSIFVSSLLLLASSAAAKPPKTSTRASFTTKTTFVTVTPAPTSTTSLGPPCVGWQGDTTYCGPRSGCWTYWKSGTVDGRCINTAHE</sequence>
<gene>
    <name evidence="2" type="ORF">TWF506_010710</name>
</gene>
<dbReference type="Proteomes" id="UP001307849">
    <property type="component" value="Unassembled WGS sequence"/>
</dbReference>
<dbReference type="AlphaFoldDB" id="A0AAN8N210"/>
<protein>
    <submittedName>
        <fullName evidence="2">Uncharacterized protein</fullName>
    </submittedName>
</protein>
<keyword evidence="1" id="KW-0732">Signal</keyword>
<evidence type="ECO:0000256" key="1">
    <source>
        <dbReference type="SAM" id="SignalP"/>
    </source>
</evidence>
<evidence type="ECO:0000313" key="3">
    <source>
        <dbReference type="Proteomes" id="UP001307849"/>
    </source>
</evidence>
<organism evidence="2 3">
    <name type="scientific">Arthrobotrys conoides</name>
    <dbReference type="NCBI Taxonomy" id="74498"/>
    <lineage>
        <taxon>Eukaryota</taxon>
        <taxon>Fungi</taxon>
        <taxon>Dikarya</taxon>
        <taxon>Ascomycota</taxon>
        <taxon>Pezizomycotina</taxon>
        <taxon>Orbiliomycetes</taxon>
        <taxon>Orbiliales</taxon>
        <taxon>Orbiliaceae</taxon>
        <taxon>Arthrobotrys</taxon>
    </lineage>
</organism>
<feature type="signal peptide" evidence="1">
    <location>
        <begin position="1"/>
        <end position="20"/>
    </location>
</feature>
<keyword evidence="3" id="KW-1185">Reference proteome</keyword>
<dbReference type="EMBL" id="JAVHJM010000008">
    <property type="protein sequence ID" value="KAK6508629.1"/>
    <property type="molecule type" value="Genomic_DNA"/>
</dbReference>
<name>A0AAN8N210_9PEZI</name>
<reference evidence="2 3" key="1">
    <citation type="submission" date="2019-10" db="EMBL/GenBank/DDBJ databases">
        <authorList>
            <person name="Palmer J.M."/>
        </authorList>
    </citation>
    <scope>NUCLEOTIDE SEQUENCE [LARGE SCALE GENOMIC DNA]</scope>
    <source>
        <strain evidence="2 3">TWF506</strain>
    </source>
</reference>
<feature type="chain" id="PRO_5042895722" evidence="1">
    <location>
        <begin position="21"/>
        <end position="89"/>
    </location>
</feature>